<dbReference type="InterPro" id="IPR041063">
    <property type="entry name" value="Glyco_H_20C_C"/>
</dbReference>
<reference evidence="5 6" key="1">
    <citation type="submission" date="2016-07" db="EMBL/GenBank/DDBJ databases">
        <title>Characterization of isolates of Eisenbergiella tayi derived from blood cultures, using whole genome sequencing.</title>
        <authorList>
            <person name="Burdz T."/>
            <person name="Wiebe D."/>
            <person name="Huynh C."/>
            <person name="Bernard K."/>
        </authorList>
    </citation>
    <scope>NUCLEOTIDE SEQUENCE [LARGE SCALE GENOMIC DNA]</scope>
    <source>
        <strain evidence="5 6">NML 110608</strain>
    </source>
</reference>
<comment type="similarity">
    <text evidence="1">Belongs to the glycosyl hydrolase 20 family.</text>
</comment>
<dbReference type="Gene3D" id="1.20.120.670">
    <property type="entry name" value="N-acetyl-b-d-glucoasminidase"/>
    <property type="match status" value="1"/>
</dbReference>
<evidence type="ECO:0000313" key="6">
    <source>
        <dbReference type="Proteomes" id="UP000094067"/>
    </source>
</evidence>
<dbReference type="Gene3D" id="3.20.20.80">
    <property type="entry name" value="Glycosidases"/>
    <property type="match status" value="1"/>
</dbReference>
<dbReference type="InterPro" id="IPR038901">
    <property type="entry name" value="HEXDC-like"/>
</dbReference>
<dbReference type="RefSeq" id="WP_069154328.1">
    <property type="nucleotide sequence ID" value="NZ_MCGH01000003.1"/>
</dbReference>
<dbReference type="InterPro" id="IPR017853">
    <property type="entry name" value="GH"/>
</dbReference>
<evidence type="ECO:0000259" key="4">
    <source>
        <dbReference type="Pfam" id="PF18088"/>
    </source>
</evidence>
<evidence type="ECO:0000256" key="2">
    <source>
        <dbReference type="ARBA" id="ARBA00022801"/>
    </source>
</evidence>
<accession>A0A1E3A6H8</accession>
<dbReference type="SUPFAM" id="SSF51445">
    <property type="entry name" value="(Trans)glycosidases"/>
    <property type="match status" value="1"/>
</dbReference>
<dbReference type="Pfam" id="PF18088">
    <property type="entry name" value="Glyco_H_20C_C"/>
    <property type="match status" value="1"/>
</dbReference>
<proteinExistence type="inferred from homology"/>
<dbReference type="Proteomes" id="UP000094067">
    <property type="component" value="Unassembled WGS sequence"/>
</dbReference>
<evidence type="ECO:0000313" key="5">
    <source>
        <dbReference type="EMBL" id="ODM04087.1"/>
    </source>
</evidence>
<dbReference type="InterPro" id="IPR015883">
    <property type="entry name" value="Glyco_hydro_20_cat"/>
</dbReference>
<dbReference type="EMBL" id="MCGH01000003">
    <property type="protein sequence ID" value="ODM04087.1"/>
    <property type="molecule type" value="Genomic_DNA"/>
</dbReference>
<organism evidence="5 6">
    <name type="scientific">Eisenbergiella tayi</name>
    <dbReference type="NCBI Taxonomy" id="1432052"/>
    <lineage>
        <taxon>Bacteria</taxon>
        <taxon>Bacillati</taxon>
        <taxon>Bacillota</taxon>
        <taxon>Clostridia</taxon>
        <taxon>Lachnospirales</taxon>
        <taxon>Lachnospiraceae</taxon>
        <taxon>Eisenbergiella</taxon>
    </lineage>
</organism>
<gene>
    <name evidence="5" type="ORF">BEI61_04891</name>
</gene>
<dbReference type="Pfam" id="PF00728">
    <property type="entry name" value="Glyco_hydro_20"/>
    <property type="match status" value="1"/>
</dbReference>
<dbReference type="PANTHER" id="PTHR21040">
    <property type="entry name" value="BCDNA.GH04120"/>
    <property type="match status" value="1"/>
</dbReference>
<dbReference type="GO" id="GO:0005975">
    <property type="term" value="P:carbohydrate metabolic process"/>
    <property type="evidence" value="ECO:0007669"/>
    <property type="project" value="InterPro"/>
</dbReference>
<dbReference type="PANTHER" id="PTHR21040:SF8">
    <property type="entry name" value="BCDNA.GH04120"/>
    <property type="match status" value="1"/>
</dbReference>
<protein>
    <submittedName>
        <fullName evidence="5">Glycosyl hydrolase family 20, catalytic domain</fullName>
    </submittedName>
</protein>
<dbReference type="AlphaFoldDB" id="A0A1E3A6H8"/>
<feature type="domain" description="Glycoside Hydrolase 20C C-terminal" evidence="4">
    <location>
        <begin position="429"/>
        <end position="604"/>
    </location>
</feature>
<feature type="domain" description="Glycoside hydrolase family 20 catalytic" evidence="3">
    <location>
        <begin position="95"/>
        <end position="231"/>
    </location>
</feature>
<evidence type="ECO:0000256" key="1">
    <source>
        <dbReference type="ARBA" id="ARBA00006285"/>
    </source>
</evidence>
<comment type="caution">
    <text evidence="5">The sequence shown here is derived from an EMBL/GenBank/DDBJ whole genome shotgun (WGS) entry which is preliminary data.</text>
</comment>
<sequence>MFASITGADKELLSCITRLPSFFWEGNWAEEIHLTICPIPSLQDGNDLTVTRDNTGCRIEYRLPVHLFRGLGLLKEHAEEKNFFINQKMYIPEIGIMTDVSRNSVPSPEFLQSLLDRMALMGLNCLILYMEDVYEIEGEPRFGYMRGGYTREQLRSIDDYAAGYGIRIVASIQVLGHMEKVLRFPEYAGLRDSSSCLLAGSDATEQFICKMLSSVGSCLRSRQIIVGMDETHGLGEGRYQVLNGRRPPIEIYLEHLNRVHSLAGRYGLNIAFYSDMLFKYGSEKHTYLDPHMQLDERTKELIPSDAQLIFWDYYSREAPLLNDMLACHRSIGPTVYAGPLLSVSSFCVQYEATWKTAGPALMAVKRQKIPMAYGCLWHDDGAECSDWLGLPGMQYYAEHAYTEGAVNPGSLDSRFLACTGLDAGWFRDAALLDEVPCINPENRWPPNPCKYILWQDPLEGLYDADIRGLSLDLHYRRTAQLLRRDLEEAGENGAFLRVPLALAETLEIKSALSGALSWHYREHDMAALQQEAAALSELYVRVKKLRRLHREQWMSSCSPFGWSRLDLRYGGLLARLETASDRLQDYLEGRLSELPELAVPRYTLDRCGDLLGNGIWKVYDKSVSLSDG</sequence>
<evidence type="ECO:0000259" key="3">
    <source>
        <dbReference type="Pfam" id="PF00728"/>
    </source>
</evidence>
<keyword evidence="2 5" id="KW-0378">Hydrolase</keyword>
<dbReference type="GO" id="GO:0004563">
    <property type="term" value="F:beta-N-acetylhexosaminidase activity"/>
    <property type="evidence" value="ECO:0007669"/>
    <property type="project" value="UniProtKB-ARBA"/>
</dbReference>
<name>A0A1E3A6H8_9FIRM</name>